<protein>
    <submittedName>
        <fullName evidence="2">Uncharacterized protein</fullName>
    </submittedName>
</protein>
<dbReference type="EMBL" id="CABIJS010000042">
    <property type="protein sequence ID" value="VUZ40714.1"/>
    <property type="molecule type" value="Genomic_DNA"/>
</dbReference>
<evidence type="ECO:0000313" key="2">
    <source>
        <dbReference type="EMBL" id="VUZ40714.1"/>
    </source>
</evidence>
<evidence type="ECO:0000313" key="3">
    <source>
        <dbReference type="Proteomes" id="UP000321570"/>
    </source>
</evidence>
<evidence type="ECO:0000256" key="1">
    <source>
        <dbReference type="SAM" id="SignalP"/>
    </source>
</evidence>
<dbReference type="Proteomes" id="UP000321570">
    <property type="component" value="Unassembled WGS sequence"/>
</dbReference>
<feature type="chain" id="PRO_5022244352" evidence="1">
    <location>
        <begin position="20"/>
        <end position="56"/>
    </location>
</feature>
<reference evidence="2 3" key="1">
    <citation type="submission" date="2019-07" db="EMBL/GenBank/DDBJ databases">
        <authorList>
            <person name="Jastrzebski P J."/>
            <person name="Paukszto L."/>
            <person name="Jastrzebski P J."/>
        </authorList>
    </citation>
    <scope>NUCLEOTIDE SEQUENCE [LARGE SCALE GENOMIC DNA]</scope>
    <source>
        <strain evidence="2 3">WMS-il1</strain>
    </source>
</reference>
<gene>
    <name evidence="2" type="ORF">WMSIL1_LOCUS1709</name>
</gene>
<proteinExistence type="predicted"/>
<name>A0A564Y2J5_HYMDI</name>
<feature type="signal peptide" evidence="1">
    <location>
        <begin position="1"/>
        <end position="19"/>
    </location>
</feature>
<sequence length="56" mass="6329">MRLTMLLLMMPSPMACIRSWLTALTDSFTPCVHTDCCPGTDAYRKDRLCGSENFLI</sequence>
<keyword evidence="1" id="KW-0732">Signal</keyword>
<dbReference type="AlphaFoldDB" id="A0A564Y2J5"/>
<organism evidence="2 3">
    <name type="scientific">Hymenolepis diminuta</name>
    <name type="common">Rat tapeworm</name>
    <dbReference type="NCBI Taxonomy" id="6216"/>
    <lineage>
        <taxon>Eukaryota</taxon>
        <taxon>Metazoa</taxon>
        <taxon>Spiralia</taxon>
        <taxon>Lophotrochozoa</taxon>
        <taxon>Platyhelminthes</taxon>
        <taxon>Cestoda</taxon>
        <taxon>Eucestoda</taxon>
        <taxon>Cyclophyllidea</taxon>
        <taxon>Hymenolepididae</taxon>
        <taxon>Hymenolepis</taxon>
    </lineage>
</organism>
<keyword evidence="3" id="KW-1185">Reference proteome</keyword>
<accession>A0A564Y2J5</accession>